<gene>
    <name evidence="3" type="ORF">QO014_001450</name>
</gene>
<dbReference type="EC" id="6.3.5.6" evidence="3"/>
<dbReference type="InterPro" id="IPR023631">
    <property type="entry name" value="Amidase_dom"/>
</dbReference>
<dbReference type="Pfam" id="PF01425">
    <property type="entry name" value="Amidase"/>
    <property type="match status" value="1"/>
</dbReference>
<dbReference type="PANTHER" id="PTHR11895">
    <property type="entry name" value="TRANSAMIDASE"/>
    <property type="match status" value="1"/>
</dbReference>
<name>A0ABU0H5L9_9HYPH</name>
<comment type="caution">
    <text evidence="3">The sequence shown here is derived from an EMBL/GenBank/DDBJ whole genome shotgun (WGS) entry which is preliminary data.</text>
</comment>
<evidence type="ECO:0000259" key="2">
    <source>
        <dbReference type="Pfam" id="PF01425"/>
    </source>
</evidence>
<feature type="domain" description="Amidase" evidence="2">
    <location>
        <begin position="83"/>
        <end position="498"/>
    </location>
</feature>
<dbReference type="InterPro" id="IPR000120">
    <property type="entry name" value="Amidase"/>
</dbReference>
<dbReference type="Proteomes" id="UP001241603">
    <property type="component" value="Unassembled WGS sequence"/>
</dbReference>
<proteinExistence type="inferred from homology"/>
<evidence type="ECO:0000256" key="1">
    <source>
        <dbReference type="ARBA" id="ARBA00009199"/>
    </source>
</evidence>
<comment type="similarity">
    <text evidence="1">Belongs to the amidase family.</text>
</comment>
<dbReference type="RefSeq" id="WP_266348002.1">
    <property type="nucleotide sequence ID" value="NZ_JAPKNG010000002.1"/>
</dbReference>
<dbReference type="SUPFAM" id="SSF75304">
    <property type="entry name" value="Amidase signature (AS) enzymes"/>
    <property type="match status" value="1"/>
</dbReference>
<dbReference type="Gene3D" id="3.90.1300.10">
    <property type="entry name" value="Amidase signature (AS) domain"/>
    <property type="match status" value="1"/>
</dbReference>
<dbReference type="InterPro" id="IPR036928">
    <property type="entry name" value="AS_sf"/>
</dbReference>
<reference evidence="3 4" key="1">
    <citation type="submission" date="2023-07" db="EMBL/GenBank/DDBJ databases">
        <title>Genomic Encyclopedia of Type Strains, Phase IV (KMG-IV): sequencing the most valuable type-strain genomes for metagenomic binning, comparative biology and taxonomic classification.</title>
        <authorList>
            <person name="Goeker M."/>
        </authorList>
    </citation>
    <scope>NUCLEOTIDE SEQUENCE [LARGE SCALE GENOMIC DNA]</scope>
    <source>
        <strain evidence="3 4">B6-8</strain>
    </source>
</reference>
<organism evidence="3 4">
    <name type="scientific">Kaistia dalseonensis</name>
    <dbReference type="NCBI Taxonomy" id="410840"/>
    <lineage>
        <taxon>Bacteria</taxon>
        <taxon>Pseudomonadati</taxon>
        <taxon>Pseudomonadota</taxon>
        <taxon>Alphaproteobacteria</taxon>
        <taxon>Hyphomicrobiales</taxon>
        <taxon>Kaistiaceae</taxon>
        <taxon>Kaistia</taxon>
    </lineage>
</organism>
<dbReference type="EC" id="6.3.5.7" evidence="3"/>
<evidence type="ECO:0000313" key="4">
    <source>
        <dbReference type="Proteomes" id="UP001241603"/>
    </source>
</evidence>
<accession>A0ABU0H5L9</accession>
<keyword evidence="4" id="KW-1185">Reference proteome</keyword>
<dbReference type="GO" id="GO:0050567">
    <property type="term" value="F:glutaminyl-tRNA synthase (glutamine-hydrolyzing) activity"/>
    <property type="evidence" value="ECO:0007669"/>
    <property type="project" value="UniProtKB-EC"/>
</dbReference>
<evidence type="ECO:0000313" key="3">
    <source>
        <dbReference type="EMBL" id="MDQ0437065.1"/>
    </source>
</evidence>
<dbReference type="PANTHER" id="PTHR11895:SF7">
    <property type="entry name" value="GLUTAMYL-TRNA(GLN) AMIDOTRANSFERASE SUBUNIT A, MITOCHONDRIAL"/>
    <property type="match status" value="1"/>
</dbReference>
<sequence>MSAPVVELRPTAVAPSSSFPEAASGLAPEPLWFERRMAAEVAEVRPSPSPAVAVDVTGEPHQLGVAGLLAAYETGNLDPVGVLAALRARIARYRSGLDAILAPIPGADALAEESALRIRERRMRPLEGIPFGVKDIIDAAGARVTCGSLQTGDRVAPADSAVVARLKAAGAIPFVMTATTEFACGSALNARYGPVRNPWDSERWTGGSSTGSGAGLAARLFPLALGTDTGGSIRVPSAWCGTTGLKPTRGLVPRTGVAPLSWTLDHIGPMGRSAADLALVMPQIAGADGEDFTSAGAYDGSRWRNGFAGLRIGVPGGWFVEMQDASVLAAWRAALGVMEEAGATLVPVDLGEIGSVVEDGYTILFCELATLQEPSLGSMELYDAGTRGRLEQGLARSATQYLRALRLRPVVQSRILAAMADVDVVVTPGLGSEAGFLDDLAASVDGKRQPFHNVIPRNTMVFDYTGQPALMLPSGLGANGLPVAIQIVGKLYDDALCLSVGAAFQQLTDHHRNAPPDPID</sequence>
<dbReference type="GO" id="GO:0050566">
    <property type="term" value="F:asparaginyl-tRNA synthase (glutamine-hydrolyzing) activity"/>
    <property type="evidence" value="ECO:0007669"/>
    <property type="project" value="UniProtKB-EC"/>
</dbReference>
<dbReference type="EMBL" id="JAUSVO010000002">
    <property type="protein sequence ID" value="MDQ0437065.1"/>
    <property type="molecule type" value="Genomic_DNA"/>
</dbReference>
<keyword evidence="3" id="KW-0436">Ligase</keyword>
<protein>
    <submittedName>
        <fullName evidence="3">Aspartyl-tRNA(Asn)/glutamyl-tRNA(Gln) amidotransferase subunit A</fullName>
        <ecNumber evidence="3">6.3.5.6</ecNumber>
        <ecNumber evidence="3">6.3.5.7</ecNumber>
    </submittedName>
</protein>